<name>A0A4R3TF18_9FIRM</name>
<protein>
    <recommendedName>
        <fullName evidence="3">Alternate signal-mediated exported protein</fullName>
    </recommendedName>
</protein>
<sequence>MKNLHKKTQWLIGILILLCVSCGITFALLSQKSQTSVNNFTGGAAIEQKVNIAILENGATTRYEDGEENNLHTIGNGSYGKAVSIQNVNTTEYPTKAAYIRVRFVTALKNTSDATYTYDDKVKVIATFSNSSLWKYDEATKTFYYTEKVAPDAKTQDLLKSVKVTDVSSAYQVEIKVLADAIEADQATMNKVWGMEDFNALQKLPTTLDLIKMQIPKQS</sequence>
<dbReference type="Proteomes" id="UP000295773">
    <property type="component" value="Unassembled WGS sequence"/>
</dbReference>
<dbReference type="AlphaFoldDB" id="A0A4R3TF18"/>
<evidence type="ECO:0000313" key="1">
    <source>
        <dbReference type="EMBL" id="TCU60160.1"/>
    </source>
</evidence>
<dbReference type="EMBL" id="SMBP01000008">
    <property type="protein sequence ID" value="TCU60160.1"/>
    <property type="molecule type" value="Genomic_DNA"/>
</dbReference>
<evidence type="ECO:0000313" key="2">
    <source>
        <dbReference type="Proteomes" id="UP000295773"/>
    </source>
</evidence>
<accession>A0A4R3TF18</accession>
<organism evidence="1 2">
    <name type="scientific">Longicatena caecimuris</name>
    <dbReference type="NCBI Taxonomy" id="1796635"/>
    <lineage>
        <taxon>Bacteria</taxon>
        <taxon>Bacillati</taxon>
        <taxon>Bacillota</taxon>
        <taxon>Erysipelotrichia</taxon>
        <taxon>Erysipelotrichales</taxon>
        <taxon>Erysipelotrichaceae</taxon>
        <taxon>Longicatena</taxon>
    </lineage>
</organism>
<gene>
    <name evidence="1" type="ORF">EDD61_10819</name>
</gene>
<keyword evidence="2" id="KW-1185">Reference proteome</keyword>
<proteinExistence type="predicted"/>
<evidence type="ECO:0008006" key="3">
    <source>
        <dbReference type="Google" id="ProtNLM"/>
    </source>
</evidence>
<dbReference type="RefSeq" id="WP_132224542.1">
    <property type="nucleotide sequence ID" value="NZ_JANKBG010000008.1"/>
</dbReference>
<reference evidence="1 2" key="1">
    <citation type="submission" date="2019-03" db="EMBL/GenBank/DDBJ databases">
        <title>Genomic Encyclopedia of Type Strains, Phase IV (KMG-IV): sequencing the most valuable type-strain genomes for metagenomic binning, comparative biology and taxonomic classification.</title>
        <authorList>
            <person name="Goeker M."/>
        </authorList>
    </citation>
    <scope>NUCLEOTIDE SEQUENCE [LARGE SCALE GENOMIC DNA]</scope>
    <source>
        <strain evidence="1 2">DSM 29481</strain>
    </source>
</reference>
<comment type="caution">
    <text evidence="1">The sequence shown here is derived from an EMBL/GenBank/DDBJ whole genome shotgun (WGS) entry which is preliminary data.</text>
</comment>